<evidence type="ECO:0000313" key="10">
    <source>
        <dbReference type="Proteomes" id="UP000014760"/>
    </source>
</evidence>
<feature type="transmembrane region" description="Helical" evidence="6">
    <location>
        <begin position="502"/>
        <end position="522"/>
    </location>
</feature>
<evidence type="ECO:0000313" key="9">
    <source>
        <dbReference type="EnsemblMetazoa" id="CapteP22791"/>
    </source>
</evidence>
<organism evidence="8">
    <name type="scientific">Capitella teleta</name>
    <name type="common">Polychaete worm</name>
    <dbReference type="NCBI Taxonomy" id="283909"/>
    <lineage>
        <taxon>Eukaryota</taxon>
        <taxon>Metazoa</taxon>
        <taxon>Spiralia</taxon>
        <taxon>Lophotrochozoa</taxon>
        <taxon>Annelida</taxon>
        <taxon>Polychaeta</taxon>
        <taxon>Sedentaria</taxon>
        <taxon>Scolecida</taxon>
        <taxon>Capitellidae</taxon>
        <taxon>Capitella</taxon>
    </lineage>
</organism>
<evidence type="ECO:0000256" key="3">
    <source>
        <dbReference type="ARBA" id="ARBA00022692"/>
    </source>
</evidence>
<feature type="transmembrane region" description="Helical" evidence="6">
    <location>
        <begin position="302"/>
        <end position="320"/>
    </location>
</feature>
<keyword evidence="10" id="KW-1185">Reference proteome</keyword>
<sequence length="555" mass="63985">QKRARWKKGMALSWREFRMNTTLWRSAFKRIEGHFGAGVVMYFKFLKWMFQLNILLFLLVLLFLVLPEALLTDNMNVSSSAVELVVDFLQGTGWMEKTVMFYGDYSDQTLAAFANWNYNMPLANIVIIAAIFLVSLLVMVHNTARGFREQMFAQDDASRNYGNKVFSAWDFSMEDPKNSLLRQKSNHWSFISLLEQERYLEKIKGRTTKEKCKLWSVRILINFIVLCFLGGGAYLIYFATTKTTESSDFSTYSFFLQLLIGYAVSLTITVLNSTLPALFKFLVKFEDYSAAWMLNMTLIRTVFLRLASLTMLVITLYTEITCVPQDSCGCWETKVGQELYKLVITDFLVVVGVTFLVEFPRKFLVTKCKIFKMVGQQQFDITKNVLDLIYGESLLWLGTFFCPMIPIITVIKNFFVFYIKQATVLVNYAPSQVAVVASDAESFFLIVLLATFCVTAIPILYIVFRMSPSKSCGPYRIYDTVYDILPIAMEGFPPVIKEICDWLFSAMILIPLFIVLCLLIYYKGQMATSYKEMIGKLREQLLMEGHDKHFLMKQV</sequence>
<feature type="transmembrane region" description="Helical" evidence="6">
    <location>
        <begin position="443"/>
        <end position="464"/>
    </location>
</feature>
<dbReference type="PRINTS" id="PR00249">
    <property type="entry name" value="GPCRSECRETIN"/>
</dbReference>
<feature type="non-terminal residue" evidence="8">
    <location>
        <position position="1"/>
    </location>
</feature>
<keyword evidence="3 6" id="KW-0812">Transmembrane</keyword>
<feature type="non-terminal residue" evidence="8">
    <location>
        <position position="555"/>
    </location>
</feature>
<dbReference type="Proteomes" id="UP000014760">
    <property type="component" value="Unassembled WGS sequence"/>
</dbReference>
<dbReference type="GO" id="GO:0004930">
    <property type="term" value="F:G protein-coupled receptor activity"/>
    <property type="evidence" value="ECO:0007669"/>
    <property type="project" value="InterPro"/>
</dbReference>
<reference evidence="8 10" key="2">
    <citation type="journal article" date="2013" name="Nature">
        <title>Insights into bilaterian evolution from three spiralian genomes.</title>
        <authorList>
            <person name="Simakov O."/>
            <person name="Marletaz F."/>
            <person name="Cho S.J."/>
            <person name="Edsinger-Gonzales E."/>
            <person name="Havlak P."/>
            <person name="Hellsten U."/>
            <person name="Kuo D.H."/>
            <person name="Larsson T."/>
            <person name="Lv J."/>
            <person name="Arendt D."/>
            <person name="Savage R."/>
            <person name="Osoegawa K."/>
            <person name="de Jong P."/>
            <person name="Grimwood J."/>
            <person name="Chapman J.A."/>
            <person name="Shapiro H."/>
            <person name="Aerts A."/>
            <person name="Otillar R.P."/>
            <person name="Terry A.Y."/>
            <person name="Boore J.L."/>
            <person name="Grigoriev I.V."/>
            <person name="Lindberg D.R."/>
            <person name="Seaver E.C."/>
            <person name="Weisblat D.A."/>
            <person name="Putnam N.H."/>
            <person name="Rokhsar D.S."/>
        </authorList>
    </citation>
    <scope>NUCLEOTIDE SEQUENCE</scope>
    <source>
        <strain evidence="8 10">I ESC-2004</strain>
    </source>
</reference>
<dbReference type="EnsemblMetazoa" id="CapteT22791">
    <property type="protein sequence ID" value="CapteP22791"/>
    <property type="gene ID" value="CapteG22791"/>
</dbReference>
<proteinExistence type="inferred from homology"/>
<reference evidence="10" key="1">
    <citation type="submission" date="2012-12" db="EMBL/GenBank/DDBJ databases">
        <authorList>
            <person name="Hellsten U."/>
            <person name="Grimwood J."/>
            <person name="Chapman J.A."/>
            <person name="Shapiro H."/>
            <person name="Aerts A."/>
            <person name="Otillar R.P."/>
            <person name="Terry A.Y."/>
            <person name="Boore J.L."/>
            <person name="Simakov O."/>
            <person name="Marletaz F."/>
            <person name="Cho S.-J."/>
            <person name="Edsinger-Gonzales E."/>
            <person name="Havlak P."/>
            <person name="Kuo D.-H."/>
            <person name="Larsson T."/>
            <person name="Lv J."/>
            <person name="Arendt D."/>
            <person name="Savage R."/>
            <person name="Osoegawa K."/>
            <person name="de Jong P."/>
            <person name="Lindberg D.R."/>
            <person name="Seaver E.C."/>
            <person name="Weisblat D.A."/>
            <person name="Putnam N.H."/>
            <person name="Grigoriev I.V."/>
            <person name="Rokhsar D.S."/>
        </authorList>
    </citation>
    <scope>NUCLEOTIDE SEQUENCE</scope>
    <source>
        <strain evidence="10">I ESC-2004</strain>
    </source>
</reference>
<dbReference type="HOGENOM" id="CLU_013958_1_0_1"/>
<evidence type="ECO:0000313" key="8">
    <source>
        <dbReference type="EMBL" id="ELU16986.1"/>
    </source>
</evidence>
<dbReference type="InterPro" id="IPR000832">
    <property type="entry name" value="GPCR_2_secretin-like"/>
</dbReference>
<dbReference type="EMBL" id="AMQN01004160">
    <property type="status" value="NOT_ANNOTATED_CDS"/>
    <property type="molecule type" value="Genomic_DNA"/>
</dbReference>
<keyword evidence="5 6" id="KW-0472">Membrane</keyword>
<evidence type="ECO:0000256" key="5">
    <source>
        <dbReference type="ARBA" id="ARBA00023136"/>
    </source>
</evidence>
<evidence type="ECO:0000256" key="4">
    <source>
        <dbReference type="ARBA" id="ARBA00022989"/>
    </source>
</evidence>
<protein>
    <recommendedName>
        <fullName evidence="7">TMC domain-containing protein</fullName>
    </recommendedName>
</protein>
<dbReference type="InterPro" id="IPR038900">
    <property type="entry name" value="TMC"/>
</dbReference>
<dbReference type="GO" id="GO:0008381">
    <property type="term" value="F:mechanosensitive monoatomic ion channel activity"/>
    <property type="evidence" value="ECO:0007669"/>
    <property type="project" value="TreeGrafter"/>
</dbReference>
<accession>R7VK28</accession>
<gene>
    <name evidence="8" type="ORF">CAPTEDRAFT_22791</name>
</gene>
<dbReference type="OMA" id="HEVEGRF"/>
<dbReference type="AlphaFoldDB" id="R7VK28"/>
<dbReference type="GO" id="GO:0005886">
    <property type="term" value="C:plasma membrane"/>
    <property type="evidence" value="ECO:0007669"/>
    <property type="project" value="InterPro"/>
</dbReference>
<keyword evidence="4 6" id="KW-1133">Transmembrane helix</keyword>
<evidence type="ECO:0000256" key="6">
    <source>
        <dbReference type="SAM" id="Phobius"/>
    </source>
</evidence>
<comment type="similarity">
    <text evidence="2">Belongs to the TMC family.</text>
</comment>
<comment type="subcellular location">
    <subcellularLocation>
        <location evidence="1">Membrane</location>
        <topology evidence="1">Multi-pass membrane protein</topology>
    </subcellularLocation>
</comment>
<feature type="transmembrane region" description="Helical" evidence="6">
    <location>
        <begin position="259"/>
        <end position="282"/>
    </location>
</feature>
<feature type="transmembrane region" description="Helical" evidence="6">
    <location>
        <begin position="340"/>
        <end position="359"/>
    </location>
</feature>
<dbReference type="STRING" id="283909.R7VK28"/>
<feature type="transmembrane region" description="Helical" evidence="6">
    <location>
        <begin position="394"/>
        <end position="419"/>
    </location>
</feature>
<dbReference type="InterPro" id="IPR012496">
    <property type="entry name" value="TMC_dom"/>
</dbReference>
<feature type="transmembrane region" description="Helical" evidence="6">
    <location>
        <begin position="122"/>
        <end position="140"/>
    </location>
</feature>
<evidence type="ECO:0000256" key="2">
    <source>
        <dbReference type="ARBA" id="ARBA00006510"/>
    </source>
</evidence>
<name>R7VK28_CAPTE</name>
<feature type="transmembrane region" description="Helical" evidence="6">
    <location>
        <begin position="219"/>
        <end position="239"/>
    </location>
</feature>
<evidence type="ECO:0000256" key="1">
    <source>
        <dbReference type="ARBA" id="ARBA00004141"/>
    </source>
</evidence>
<dbReference type="OrthoDB" id="1936208at2759"/>
<dbReference type="Pfam" id="PF07810">
    <property type="entry name" value="TMC"/>
    <property type="match status" value="1"/>
</dbReference>
<dbReference type="EMBL" id="KB292771">
    <property type="protein sequence ID" value="ELU16986.1"/>
    <property type="molecule type" value="Genomic_DNA"/>
</dbReference>
<feature type="domain" description="TMC" evidence="7">
    <location>
        <begin position="330"/>
        <end position="438"/>
    </location>
</feature>
<dbReference type="PANTHER" id="PTHR23302:SF24">
    <property type="entry name" value="TMC DOMAIN-CONTAINING PROTEIN"/>
    <property type="match status" value="1"/>
</dbReference>
<dbReference type="PANTHER" id="PTHR23302">
    <property type="entry name" value="TRANSMEMBRANE CHANNEL-RELATED"/>
    <property type="match status" value="1"/>
</dbReference>
<reference evidence="9" key="3">
    <citation type="submission" date="2015-06" db="UniProtKB">
        <authorList>
            <consortium name="EnsemblMetazoa"/>
        </authorList>
    </citation>
    <scope>IDENTIFICATION</scope>
</reference>
<evidence type="ECO:0000259" key="7">
    <source>
        <dbReference type="Pfam" id="PF07810"/>
    </source>
</evidence>